<dbReference type="EMBL" id="LAZR01000297">
    <property type="protein sequence ID" value="KKN76344.1"/>
    <property type="molecule type" value="Genomic_DNA"/>
</dbReference>
<proteinExistence type="predicted"/>
<protein>
    <submittedName>
        <fullName evidence="1">Uncharacterized protein</fullName>
    </submittedName>
</protein>
<organism evidence="1">
    <name type="scientific">marine sediment metagenome</name>
    <dbReference type="NCBI Taxonomy" id="412755"/>
    <lineage>
        <taxon>unclassified sequences</taxon>
        <taxon>metagenomes</taxon>
        <taxon>ecological metagenomes</taxon>
    </lineage>
</organism>
<comment type="caution">
    <text evidence="1">The sequence shown here is derived from an EMBL/GenBank/DDBJ whole genome shotgun (WGS) entry which is preliminary data.</text>
</comment>
<sequence>MHFEQVRSSFRRAFLEALAKQKINESVKLVDFDLNLLTHIKWYSTAPGSWRYDPEAPGYFTQITPLPYECITEPKVFKRNRKATRNPLKILEKKKRVI</sequence>
<name>A0A0F9TB14_9ZZZZ</name>
<accession>A0A0F9TB14</accession>
<reference evidence="1" key="1">
    <citation type="journal article" date="2015" name="Nature">
        <title>Complex archaea that bridge the gap between prokaryotes and eukaryotes.</title>
        <authorList>
            <person name="Spang A."/>
            <person name="Saw J.H."/>
            <person name="Jorgensen S.L."/>
            <person name="Zaremba-Niedzwiedzka K."/>
            <person name="Martijn J."/>
            <person name="Lind A.E."/>
            <person name="van Eijk R."/>
            <person name="Schleper C."/>
            <person name="Guy L."/>
            <person name="Ettema T.J."/>
        </authorList>
    </citation>
    <scope>NUCLEOTIDE SEQUENCE</scope>
</reference>
<evidence type="ECO:0000313" key="1">
    <source>
        <dbReference type="EMBL" id="KKN76344.1"/>
    </source>
</evidence>
<dbReference type="AlphaFoldDB" id="A0A0F9TB14"/>
<gene>
    <name evidence="1" type="ORF">LCGC14_0371960</name>
</gene>